<gene>
    <name evidence="3" type="ORF">TM35_000093240</name>
</gene>
<sequence>MFSSQFDDNPFAEEMEAEKSPIHNSETVKSNTSPANNNNNINNNNNDSSSSNNNNNNNNNNKNMKKQRSGTSSSSSSGEEEEIEEGEEDNNTTMEDEPQLKAARLESHTVCNPNNDIHTTTAYDHTAAAAAEVNPIETTTTTIATVPCIGYSVEDEDDAEDDGVDEESFNVHLSRLAELEATEKQSTHTHKFHMTLAEEKNEILRVCESRLRDAVMKLERKRNKKIQQGEVSTTTITITTTTGAAVSSSNKETETLVDEDNDNNDDPTELFTLMEVYDSATELEMLAMHARSLQYIETAQTGVKERNHHNRSLSEYEHWMPTAPLVEKDKIVQDSSIVITDEEKFKEMHSALEKLLPQLDPKLAKLIQMLIQLIQELQDKLNALCSVKNSLSSHVNILNARWSTYALWGIERSLLTAEEQMHSHLACVQPTPAEQQQFHQQRQLQKQLHRTEVAVAALLATTAGVPLRTVTPAALNHVLQRSQQLEELKEHLSREVLYLRKLLRERLTSSPLFPWPFVNNEMEGGLSFITDAGTSTSSSNNNHSNSNNNNTTEEGRLYLLQHCCAVLAKRLRMVTEKIIGTVMRNSTACSSTVEQQEQFVEYDAKANAQHSSIVTCMKENSRLQQQIKDAALIKLFAPPSSPALELLAEKLQILSRSKHLITPRDRNDDDVEGEEEEEEGGEGGEESYNYNEENEEEEDSDLQKPILSVFTEQVKILVQLFNAQLHGLENIFKDEKQLYKEIAILLRISIAADRLLLGKVGVSFPTKSSDDVAATDDNNNININIDDDTDFTLFDACKELDEVHLSLGATPFILQELPSVDELSAALQSQSNQHKKELAQQCSVAEKTHNELQEDLDWCRQQSPQTATAELCEVEKELQHLKNLLALTTAHEKETPELEAELKKEKKHLAELQRDMLELQEGMKAAEEEWSLINKRKEEEKNAHSTLVTEMHEENKKDDNSQDNTAAAADAVDDNVDNGEGDGDNFNDQDENA</sequence>
<dbReference type="AlphaFoldDB" id="A0A1X0P002"/>
<feature type="compositionally biased region" description="Acidic residues" evidence="2">
    <location>
        <begin position="78"/>
        <end position="95"/>
    </location>
</feature>
<dbReference type="RefSeq" id="XP_028884340.1">
    <property type="nucleotide sequence ID" value="XM_029024563.1"/>
</dbReference>
<dbReference type="PANTHER" id="PTHR14596:SF72">
    <property type="entry name" value="ZINC FINGER PROTEIN MSN2-RELATED"/>
    <property type="match status" value="1"/>
</dbReference>
<feature type="region of interest" description="Disordered" evidence="2">
    <location>
        <begin position="934"/>
        <end position="993"/>
    </location>
</feature>
<feature type="compositionally biased region" description="Acidic residues" evidence="2">
    <location>
        <begin position="971"/>
        <end position="993"/>
    </location>
</feature>
<feature type="compositionally biased region" description="Low complexity" evidence="2">
    <location>
        <begin position="534"/>
        <end position="550"/>
    </location>
</feature>
<keyword evidence="1" id="KW-0175">Coiled coil</keyword>
<accession>A0A1X0P002</accession>
<dbReference type="PANTHER" id="PTHR14596">
    <property type="entry name" value="ZINC FINGER PROTEIN"/>
    <property type="match status" value="1"/>
</dbReference>
<dbReference type="VEuPathDB" id="TriTrypDB:TM35_000093240"/>
<feature type="compositionally biased region" description="Acidic residues" evidence="2">
    <location>
        <begin position="668"/>
        <end position="685"/>
    </location>
</feature>
<dbReference type="Proteomes" id="UP000192257">
    <property type="component" value="Unassembled WGS sequence"/>
</dbReference>
<dbReference type="GO" id="GO:0005634">
    <property type="term" value="C:nucleus"/>
    <property type="evidence" value="ECO:0007669"/>
    <property type="project" value="TreeGrafter"/>
</dbReference>
<dbReference type="GO" id="GO:0000981">
    <property type="term" value="F:DNA-binding transcription factor activity, RNA polymerase II-specific"/>
    <property type="evidence" value="ECO:0007669"/>
    <property type="project" value="TreeGrafter"/>
</dbReference>
<feature type="region of interest" description="Disordered" evidence="2">
    <location>
        <begin position="1"/>
        <end position="95"/>
    </location>
</feature>
<feature type="compositionally biased region" description="Basic and acidic residues" evidence="2">
    <location>
        <begin position="950"/>
        <end position="960"/>
    </location>
</feature>
<feature type="coiled-coil region" evidence="1">
    <location>
        <begin position="895"/>
        <end position="929"/>
    </location>
</feature>
<dbReference type="GO" id="GO:0000987">
    <property type="term" value="F:cis-regulatory region sequence-specific DNA binding"/>
    <property type="evidence" value="ECO:0007669"/>
    <property type="project" value="TreeGrafter"/>
</dbReference>
<feature type="region of interest" description="Disordered" evidence="2">
    <location>
        <begin position="662"/>
        <end position="702"/>
    </location>
</feature>
<dbReference type="GeneID" id="39984343"/>
<dbReference type="GO" id="GO:0042594">
    <property type="term" value="P:response to starvation"/>
    <property type="evidence" value="ECO:0007669"/>
    <property type="project" value="TreeGrafter"/>
</dbReference>
<protein>
    <submittedName>
        <fullName evidence="3">Uncharacterized protein</fullName>
    </submittedName>
</protein>
<feature type="compositionally biased region" description="Low complexity" evidence="2">
    <location>
        <begin position="30"/>
        <end position="62"/>
    </location>
</feature>
<keyword evidence="4" id="KW-1185">Reference proteome</keyword>
<feature type="compositionally biased region" description="Acidic residues" evidence="2">
    <location>
        <begin position="255"/>
        <end position="265"/>
    </location>
</feature>
<name>A0A1X0P002_9TRYP</name>
<feature type="region of interest" description="Disordered" evidence="2">
    <location>
        <begin position="529"/>
        <end position="550"/>
    </location>
</feature>
<proteinExistence type="predicted"/>
<reference evidence="3 4" key="1">
    <citation type="submission" date="2017-03" db="EMBL/GenBank/DDBJ databases">
        <title>An alternative strategy for trypanosome survival in the mammalian bloodstream revealed through genome and transcriptome analysis of the ubiquitous bovine parasite Trypanosoma (Megatrypanum) theileri.</title>
        <authorList>
            <person name="Kelly S."/>
            <person name="Ivens A."/>
            <person name="Mott A."/>
            <person name="O'Neill E."/>
            <person name="Emms D."/>
            <person name="Macleod O."/>
            <person name="Voorheis P."/>
            <person name="Matthews J."/>
            <person name="Matthews K."/>
            <person name="Carrington M."/>
        </authorList>
    </citation>
    <scope>NUCLEOTIDE SEQUENCE [LARGE SCALE GENOMIC DNA]</scope>
    <source>
        <strain evidence="3">Edinburgh</strain>
    </source>
</reference>
<evidence type="ECO:0000256" key="1">
    <source>
        <dbReference type="SAM" id="Coils"/>
    </source>
</evidence>
<dbReference type="EMBL" id="NBCO01000009">
    <property type="protein sequence ID" value="ORC90274.1"/>
    <property type="molecule type" value="Genomic_DNA"/>
</dbReference>
<dbReference type="OrthoDB" id="248722at2759"/>
<comment type="caution">
    <text evidence="3">The sequence shown here is derived from an EMBL/GenBank/DDBJ whole genome shotgun (WGS) entry which is preliminary data.</text>
</comment>
<evidence type="ECO:0000256" key="2">
    <source>
        <dbReference type="SAM" id="MobiDB-lite"/>
    </source>
</evidence>
<feature type="region of interest" description="Disordered" evidence="2">
    <location>
        <begin position="243"/>
        <end position="265"/>
    </location>
</feature>
<evidence type="ECO:0000313" key="4">
    <source>
        <dbReference type="Proteomes" id="UP000192257"/>
    </source>
</evidence>
<evidence type="ECO:0000313" key="3">
    <source>
        <dbReference type="EMBL" id="ORC90274.1"/>
    </source>
</evidence>
<organism evidence="3 4">
    <name type="scientific">Trypanosoma theileri</name>
    <dbReference type="NCBI Taxonomy" id="67003"/>
    <lineage>
        <taxon>Eukaryota</taxon>
        <taxon>Discoba</taxon>
        <taxon>Euglenozoa</taxon>
        <taxon>Kinetoplastea</taxon>
        <taxon>Metakinetoplastina</taxon>
        <taxon>Trypanosomatida</taxon>
        <taxon>Trypanosomatidae</taxon>
        <taxon>Trypanosoma</taxon>
    </lineage>
</organism>